<dbReference type="PANTHER" id="PTHR32154">
    <property type="entry name" value="PYRUVATE-FLAVODOXIN OXIDOREDUCTASE-RELATED"/>
    <property type="match status" value="1"/>
</dbReference>
<dbReference type="Gene3D" id="3.40.50.970">
    <property type="match status" value="1"/>
</dbReference>
<feature type="compositionally biased region" description="Basic and acidic residues" evidence="5">
    <location>
        <begin position="360"/>
        <end position="369"/>
    </location>
</feature>
<dbReference type="SUPFAM" id="SSF52518">
    <property type="entry name" value="Thiamin diphosphate-binding fold (THDP-binding)"/>
    <property type="match status" value="1"/>
</dbReference>
<proteinExistence type="predicted"/>
<feature type="region of interest" description="Disordered" evidence="5">
    <location>
        <begin position="333"/>
        <end position="376"/>
    </location>
</feature>
<accession>A0A644XME6</accession>
<dbReference type="GO" id="GO:0022857">
    <property type="term" value="F:transmembrane transporter activity"/>
    <property type="evidence" value="ECO:0007669"/>
    <property type="project" value="InterPro"/>
</dbReference>
<feature type="transmembrane region" description="Helical" evidence="6">
    <location>
        <begin position="86"/>
        <end position="103"/>
    </location>
</feature>
<gene>
    <name evidence="7" type="ORF">SDC9_63320</name>
</gene>
<organism evidence="7">
    <name type="scientific">bioreactor metagenome</name>
    <dbReference type="NCBI Taxonomy" id="1076179"/>
    <lineage>
        <taxon>unclassified sequences</taxon>
        <taxon>metagenomes</taxon>
        <taxon>ecological metagenomes</taxon>
    </lineage>
</organism>
<keyword evidence="2 6" id="KW-0812">Transmembrane</keyword>
<evidence type="ECO:0000256" key="5">
    <source>
        <dbReference type="SAM" id="MobiDB-lite"/>
    </source>
</evidence>
<keyword evidence="3 6" id="KW-1133">Transmembrane helix</keyword>
<keyword evidence="4 6" id="KW-0472">Membrane</keyword>
<feature type="transmembrane region" description="Helical" evidence="6">
    <location>
        <begin position="212"/>
        <end position="233"/>
    </location>
</feature>
<evidence type="ECO:0000256" key="3">
    <source>
        <dbReference type="ARBA" id="ARBA00022989"/>
    </source>
</evidence>
<dbReference type="PANTHER" id="PTHR32154:SF0">
    <property type="entry name" value="PYRUVATE-FLAVODOXIN OXIDOREDUCTASE-RELATED"/>
    <property type="match status" value="1"/>
</dbReference>
<feature type="transmembrane region" description="Helical" evidence="6">
    <location>
        <begin position="31"/>
        <end position="48"/>
    </location>
</feature>
<evidence type="ECO:0000256" key="4">
    <source>
        <dbReference type="ARBA" id="ARBA00023136"/>
    </source>
</evidence>
<dbReference type="InterPro" id="IPR029061">
    <property type="entry name" value="THDP-binding"/>
</dbReference>
<feature type="transmembrane region" description="Helical" evidence="6">
    <location>
        <begin position="163"/>
        <end position="182"/>
    </location>
</feature>
<dbReference type="GO" id="GO:0016020">
    <property type="term" value="C:membrane"/>
    <property type="evidence" value="ECO:0007669"/>
    <property type="project" value="UniProtKB-SubCell"/>
</dbReference>
<dbReference type="GO" id="GO:0006979">
    <property type="term" value="P:response to oxidative stress"/>
    <property type="evidence" value="ECO:0007669"/>
    <property type="project" value="TreeGrafter"/>
</dbReference>
<name>A0A644XME6_9ZZZZ</name>
<evidence type="ECO:0000256" key="1">
    <source>
        <dbReference type="ARBA" id="ARBA00004141"/>
    </source>
</evidence>
<evidence type="ECO:0000256" key="2">
    <source>
        <dbReference type="ARBA" id="ARBA00022692"/>
    </source>
</evidence>
<reference evidence="7" key="1">
    <citation type="submission" date="2019-08" db="EMBL/GenBank/DDBJ databases">
        <authorList>
            <person name="Kucharzyk K."/>
            <person name="Murdoch R.W."/>
            <person name="Higgins S."/>
            <person name="Loffler F."/>
        </authorList>
    </citation>
    <scope>NUCLEOTIDE SEQUENCE</scope>
</reference>
<dbReference type="InterPro" id="IPR050722">
    <property type="entry name" value="Pyruvate:ferred/Flavod_OxRd"/>
</dbReference>
<dbReference type="InterPro" id="IPR001898">
    <property type="entry name" value="SLC13A/DASS"/>
</dbReference>
<protein>
    <submittedName>
        <fullName evidence="7">Uncharacterized protein</fullName>
    </submittedName>
</protein>
<evidence type="ECO:0000256" key="6">
    <source>
        <dbReference type="SAM" id="Phobius"/>
    </source>
</evidence>
<comment type="subcellular location">
    <subcellularLocation>
        <location evidence="1">Membrane</location>
        <topology evidence="1">Multi-pass membrane protein</topology>
    </subcellularLocation>
</comment>
<sequence length="376" mass="40412">MLFKPSAPVAIDLDQVRAARAKLGKMSRRETCTLVWILIAVALWITNAVTGLDIGWITLMVAMAMSLPVIGEVLQPKDWGEVPVHVMVFLTAAMAIGKVGAVTGMNRWIAVTLMPGSMPESPILLALCISVLAVVIHIFMGSVIAVMGVTIPAFLTATQSSGISSLAVIGIVYLSVAGHYLLPFHHLNMLVGQGEENGMYSQKETTKMSGPLLIAVFITIIAAVAWWSVLGLISSSPQRSQDHTSPPALSHLKPLFPQSYTRCISHGDIKPLTMDGNTATAHVSYAFTEVAGIYPITPSSSMADYVDQWAAAGRKNIFGTTSTWWRCSRRAAPRAPCTGVSPQAPGAHPPLLRRLPHLPRNPEDRDLGLRRPGRAG</sequence>
<dbReference type="EMBL" id="VSSQ01002704">
    <property type="protein sequence ID" value="MPM16938.1"/>
    <property type="molecule type" value="Genomic_DNA"/>
</dbReference>
<comment type="caution">
    <text evidence="7">The sequence shown here is derived from an EMBL/GenBank/DDBJ whole genome shotgun (WGS) entry which is preliminary data.</text>
</comment>
<evidence type="ECO:0000313" key="7">
    <source>
        <dbReference type="EMBL" id="MPM16938.1"/>
    </source>
</evidence>
<dbReference type="AlphaFoldDB" id="A0A644XME6"/>
<dbReference type="Pfam" id="PF00939">
    <property type="entry name" value="Na_sulph_symp"/>
    <property type="match status" value="1"/>
</dbReference>
<feature type="transmembrane region" description="Helical" evidence="6">
    <location>
        <begin position="123"/>
        <end position="151"/>
    </location>
</feature>